<feature type="compositionally biased region" description="Basic and acidic residues" evidence="7">
    <location>
        <begin position="92"/>
        <end position="159"/>
    </location>
</feature>
<dbReference type="GO" id="GO:0072583">
    <property type="term" value="P:clathrin-dependent endocytosis"/>
    <property type="evidence" value="ECO:0007669"/>
    <property type="project" value="TreeGrafter"/>
</dbReference>
<keyword evidence="3 6" id="KW-0472">Membrane</keyword>
<evidence type="ECO:0000256" key="2">
    <source>
        <dbReference type="ARBA" id="ARBA00005263"/>
    </source>
</evidence>
<keyword evidence="4 6" id="KW-0168">Coated pit</keyword>
<evidence type="ECO:0000313" key="9">
    <source>
        <dbReference type="Proteomes" id="UP001201812"/>
    </source>
</evidence>
<protein>
    <recommendedName>
        <fullName evidence="6">Clathrin light chain</fullName>
    </recommendedName>
</protein>
<evidence type="ECO:0000256" key="3">
    <source>
        <dbReference type="ARBA" id="ARBA00023136"/>
    </source>
</evidence>
<dbReference type="EMBL" id="JAKKPZ010000173">
    <property type="protein sequence ID" value="KAI1699619.1"/>
    <property type="molecule type" value="Genomic_DNA"/>
</dbReference>
<feature type="compositionally biased region" description="Polar residues" evidence="7">
    <location>
        <begin position="78"/>
        <end position="90"/>
    </location>
</feature>
<dbReference type="Proteomes" id="UP001201812">
    <property type="component" value="Unassembled WGS sequence"/>
</dbReference>
<dbReference type="GO" id="GO:0032050">
    <property type="term" value="F:clathrin heavy chain binding"/>
    <property type="evidence" value="ECO:0007669"/>
    <property type="project" value="TreeGrafter"/>
</dbReference>
<sequence>MSDPVSDFLQREQDALANLDGDADEDFVSVNPIQNQQQAPVPHDGILNNAGDSGVDLSGLELRDAAPSPLQNGRGPSPANSTSTRGTSNGPHVEKEEPEKIRKWRENQKRMIEEKDKAEEKKKEELREHAKKELQEWHAQRVARLEQRKKDNREREAQHFEAYNGSAKKDGNIKNTWERIAKMMESGSKSVRGTKDTTRMKSLVLSMSKENENGAE</sequence>
<dbReference type="AlphaFoldDB" id="A0AAD4QTK1"/>
<evidence type="ECO:0000256" key="4">
    <source>
        <dbReference type="ARBA" id="ARBA00023176"/>
    </source>
</evidence>
<evidence type="ECO:0000256" key="7">
    <source>
        <dbReference type="SAM" id="MobiDB-lite"/>
    </source>
</evidence>
<comment type="function">
    <text evidence="6">Clathrin is the major protein of the polyhedral coat of coated pits and vesicles.</text>
</comment>
<evidence type="ECO:0000256" key="6">
    <source>
        <dbReference type="RuleBase" id="RU363137"/>
    </source>
</evidence>
<dbReference type="Pfam" id="PF01086">
    <property type="entry name" value="Clathrin_lg_ch"/>
    <property type="match status" value="1"/>
</dbReference>
<proteinExistence type="inferred from homology"/>
<keyword evidence="9" id="KW-1185">Reference proteome</keyword>
<dbReference type="GO" id="GO:0005198">
    <property type="term" value="F:structural molecule activity"/>
    <property type="evidence" value="ECO:0007669"/>
    <property type="project" value="InterPro"/>
</dbReference>
<dbReference type="GO" id="GO:0099631">
    <property type="term" value="C:postsynaptic endocytic zone cytoplasmic component"/>
    <property type="evidence" value="ECO:0007669"/>
    <property type="project" value="TreeGrafter"/>
</dbReference>
<dbReference type="GO" id="GO:0030672">
    <property type="term" value="C:synaptic vesicle membrane"/>
    <property type="evidence" value="ECO:0007669"/>
    <property type="project" value="TreeGrafter"/>
</dbReference>
<name>A0AAD4QTK1_9BILA</name>
<accession>A0AAD4QTK1</accession>
<gene>
    <name evidence="8" type="ORF">DdX_17218</name>
</gene>
<comment type="caution">
    <text evidence="8">The sequence shown here is derived from an EMBL/GenBank/DDBJ whole genome shotgun (WGS) entry which is preliminary data.</text>
</comment>
<evidence type="ECO:0000256" key="5">
    <source>
        <dbReference type="ARBA" id="ARBA00023329"/>
    </source>
</evidence>
<evidence type="ECO:0000256" key="1">
    <source>
        <dbReference type="ARBA" id="ARBA00004180"/>
    </source>
</evidence>
<comment type="similarity">
    <text evidence="2 6">Belongs to the clathrin light chain family.</text>
</comment>
<dbReference type="GO" id="GO:0006886">
    <property type="term" value="P:intracellular protein transport"/>
    <property type="evidence" value="ECO:0007669"/>
    <property type="project" value="InterPro"/>
</dbReference>
<dbReference type="GO" id="GO:0030130">
    <property type="term" value="C:clathrin coat of trans-Golgi network vesicle"/>
    <property type="evidence" value="ECO:0007669"/>
    <property type="project" value="InterPro"/>
</dbReference>
<evidence type="ECO:0000313" key="8">
    <source>
        <dbReference type="EMBL" id="KAI1699619.1"/>
    </source>
</evidence>
<feature type="region of interest" description="Disordered" evidence="7">
    <location>
        <begin position="184"/>
        <end position="216"/>
    </location>
</feature>
<reference evidence="8" key="1">
    <citation type="submission" date="2022-01" db="EMBL/GenBank/DDBJ databases">
        <title>Genome Sequence Resource for Two Populations of Ditylenchus destructor, the Migratory Endoparasitic Phytonematode.</title>
        <authorList>
            <person name="Zhang H."/>
            <person name="Lin R."/>
            <person name="Xie B."/>
        </authorList>
    </citation>
    <scope>NUCLEOTIDE SEQUENCE</scope>
    <source>
        <strain evidence="8">BazhouSP</strain>
    </source>
</reference>
<comment type="subcellular location">
    <subcellularLocation>
        <location evidence="1 6">Cytoplasmic vesicle membrane</location>
        <topology evidence="1 6">Peripheral membrane protein</topology>
        <orientation evidence="1 6">Cytoplasmic side</orientation>
    </subcellularLocation>
    <subcellularLocation>
        <location evidence="6">Membrane</location>
        <location evidence="6">Coated pit</location>
        <topology evidence="6">Peripheral membrane protein</topology>
        <orientation evidence="6">Cytoplasmic side</orientation>
    </subcellularLocation>
    <text evidence="6">Cytoplasmic face of coated pits and vesicles.</text>
</comment>
<organism evidence="8 9">
    <name type="scientific">Ditylenchus destructor</name>
    <dbReference type="NCBI Taxonomy" id="166010"/>
    <lineage>
        <taxon>Eukaryota</taxon>
        <taxon>Metazoa</taxon>
        <taxon>Ecdysozoa</taxon>
        <taxon>Nematoda</taxon>
        <taxon>Chromadorea</taxon>
        <taxon>Rhabditida</taxon>
        <taxon>Tylenchina</taxon>
        <taxon>Tylenchomorpha</taxon>
        <taxon>Sphaerularioidea</taxon>
        <taxon>Anguinidae</taxon>
        <taxon>Anguininae</taxon>
        <taxon>Ditylenchus</taxon>
    </lineage>
</organism>
<dbReference type="PANTHER" id="PTHR10639">
    <property type="entry name" value="CLATHRIN LIGHT CHAIN"/>
    <property type="match status" value="1"/>
</dbReference>
<dbReference type="GO" id="GO:0030132">
    <property type="term" value="C:clathrin coat of coated pit"/>
    <property type="evidence" value="ECO:0007669"/>
    <property type="project" value="InterPro"/>
</dbReference>
<keyword evidence="5 6" id="KW-0968">Cytoplasmic vesicle</keyword>
<dbReference type="InterPro" id="IPR000996">
    <property type="entry name" value="Clathrin_L-chain"/>
</dbReference>
<feature type="region of interest" description="Disordered" evidence="7">
    <location>
        <begin position="1"/>
        <end position="170"/>
    </location>
</feature>
<dbReference type="PANTHER" id="PTHR10639:SF7">
    <property type="entry name" value="CLATHRIN LIGHT CHAIN"/>
    <property type="match status" value="1"/>
</dbReference>